<dbReference type="AlphaFoldDB" id="A0A1I0BVH1"/>
<sequence length="138" mass="14099">MHSASPGFSGAAFAALFSVIVLAGCGGGGSSASSGTANESYVAEANSSGGEAVYLSWLAPAQRVNGEQLSYQTDIDGYIVRYGQSPSELDQQAVVDCEVLECGYNVNGLSSGTWYFAVQTVDSNGLISAPSAPVSRTL</sequence>
<dbReference type="Proteomes" id="UP000198762">
    <property type="component" value="Unassembled WGS sequence"/>
</dbReference>
<protein>
    <recommendedName>
        <fullName evidence="1">Fibronectin type-III domain-containing protein</fullName>
    </recommendedName>
</protein>
<proteinExistence type="predicted"/>
<evidence type="ECO:0000313" key="2">
    <source>
        <dbReference type="EMBL" id="SET11066.1"/>
    </source>
</evidence>
<reference evidence="3" key="1">
    <citation type="submission" date="2016-10" db="EMBL/GenBank/DDBJ databases">
        <authorList>
            <person name="Varghese N."/>
            <person name="Submissions S."/>
        </authorList>
    </citation>
    <scope>NUCLEOTIDE SEQUENCE [LARGE SCALE GENOMIC DNA]</scope>
    <source>
        <strain evidence="3">CGMCC 1.6489</strain>
    </source>
</reference>
<feature type="domain" description="Fibronectin type-III" evidence="1">
    <location>
        <begin position="37"/>
        <end position="138"/>
    </location>
</feature>
<evidence type="ECO:0000259" key="1">
    <source>
        <dbReference type="PROSITE" id="PS50853"/>
    </source>
</evidence>
<evidence type="ECO:0000313" key="3">
    <source>
        <dbReference type="Proteomes" id="UP000198762"/>
    </source>
</evidence>
<dbReference type="PROSITE" id="PS50853">
    <property type="entry name" value="FN3"/>
    <property type="match status" value="1"/>
</dbReference>
<dbReference type="SUPFAM" id="SSF49265">
    <property type="entry name" value="Fibronectin type III"/>
    <property type="match status" value="1"/>
</dbReference>
<keyword evidence="3" id="KW-1185">Reference proteome</keyword>
<dbReference type="EMBL" id="FOHZ01000004">
    <property type="protein sequence ID" value="SET11066.1"/>
    <property type="molecule type" value="Genomic_DNA"/>
</dbReference>
<dbReference type="RefSeq" id="WP_245742508.1">
    <property type="nucleotide sequence ID" value="NZ_FOHZ01000004.1"/>
</dbReference>
<name>A0A1I0BVH1_9GAMM</name>
<accession>A0A1I0BVH1</accession>
<dbReference type="InterPro" id="IPR003961">
    <property type="entry name" value="FN3_dom"/>
</dbReference>
<dbReference type="InterPro" id="IPR013783">
    <property type="entry name" value="Ig-like_fold"/>
</dbReference>
<dbReference type="Gene3D" id="2.60.40.10">
    <property type="entry name" value="Immunoglobulins"/>
    <property type="match status" value="1"/>
</dbReference>
<gene>
    <name evidence="2" type="ORF">SAMN04487962_104194</name>
</gene>
<dbReference type="CDD" id="cd00063">
    <property type="entry name" value="FN3"/>
    <property type="match status" value="1"/>
</dbReference>
<organism evidence="2 3">
    <name type="scientific">Marinobacter segnicrescens</name>
    <dbReference type="NCBI Taxonomy" id="430453"/>
    <lineage>
        <taxon>Bacteria</taxon>
        <taxon>Pseudomonadati</taxon>
        <taxon>Pseudomonadota</taxon>
        <taxon>Gammaproteobacteria</taxon>
        <taxon>Pseudomonadales</taxon>
        <taxon>Marinobacteraceae</taxon>
        <taxon>Marinobacter</taxon>
    </lineage>
</organism>
<dbReference type="InterPro" id="IPR036116">
    <property type="entry name" value="FN3_sf"/>
</dbReference>
<dbReference type="STRING" id="430453.SAMN04487962_104194"/>